<dbReference type="AlphaFoldDB" id="A0A8J7PP22"/>
<name>A0A8J7PP22_9BACT</name>
<accession>A0A8J7PP22</accession>
<keyword evidence="6" id="KW-0723">Serine/threonine-protein kinase</keyword>
<proteinExistence type="predicted"/>
<evidence type="ECO:0000256" key="4">
    <source>
        <dbReference type="ARBA" id="ARBA00022840"/>
    </source>
</evidence>
<dbReference type="InterPro" id="IPR008271">
    <property type="entry name" value="Ser/Thr_kinase_AS"/>
</dbReference>
<evidence type="ECO:0000256" key="2">
    <source>
        <dbReference type="ARBA" id="ARBA00022741"/>
    </source>
</evidence>
<reference evidence="6" key="1">
    <citation type="submission" date="2021-02" db="EMBL/GenBank/DDBJ databases">
        <title>Genome-Resolved Metagenomics of a Microbial Community Performing Photosynthetic Biological Nutrient Removal.</title>
        <authorList>
            <person name="Mcdaniel E.A."/>
        </authorList>
    </citation>
    <scope>NUCLEOTIDE SEQUENCE</scope>
    <source>
        <strain evidence="6">UWPOB_OBS1</strain>
    </source>
</reference>
<dbReference type="PROSITE" id="PS00108">
    <property type="entry name" value="PROTEIN_KINASE_ST"/>
    <property type="match status" value="1"/>
</dbReference>
<comment type="caution">
    <text evidence="6">The sequence shown here is derived from an EMBL/GenBank/DDBJ whole genome shotgun (WGS) entry which is preliminary data.</text>
</comment>
<keyword evidence="1" id="KW-0808">Transferase</keyword>
<sequence length="160" mass="17336">MIQKHRIADPNDFHKEAQTLQSLRHDNIVSVYDAGITDDYVYLAMEYIPDGSVKSIYNAQPLPVSKAVAVTRDISYDLEHAHNNGFVHRDIKPGNILLGASRSAKLSDFGLASKLSNAGIASASSYPAHGAPEMISGNVSTTQSDIYGLGVTLYRLMNGD</sequence>
<dbReference type="InterPro" id="IPR000719">
    <property type="entry name" value="Prot_kinase_dom"/>
</dbReference>
<keyword evidence="4" id="KW-0067">ATP-binding</keyword>
<keyword evidence="2" id="KW-0547">Nucleotide-binding</keyword>
<dbReference type="CDD" id="cd14014">
    <property type="entry name" value="STKc_PknB_like"/>
    <property type="match status" value="1"/>
</dbReference>
<evidence type="ECO:0000313" key="6">
    <source>
        <dbReference type="EMBL" id="MBN8662490.1"/>
    </source>
</evidence>
<protein>
    <submittedName>
        <fullName evidence="6">Serine/threonine protein kinase</fullName>
    </submittedName>
</protein>
<feature type="domain" description="Protein kinase" evidence="5">
    <location>
        <begin position="1"/>
        <end position="160"/>
    </location>
</feature>
<dbReference type="Gene3D" id="1.10.510.10">
    <property type="entry name" value="Transferase(Phosphotransferase) domain 1"/>
    <property type="match status" value="1"/>
</dbReference>
<dbReference type="PROSITE" id="PS50011">
    <property type="entry name" value="PROTEIN_KINASE_DOM"/>
    <property type="match status" value="1"/>
</dbReference>
<dbReference type="SMART" id="SM00220">
    <property type="entry name" value="S_TKc"/>
    <property type="match status" value="1"/>
</dbReference>
<dbReference type="InterPro" id="IPR050538">
    <property type="entry name" value="MAP_kinase_kinase_kinase"/>
</dbReference>
<gene>
    <name evidence="6" type="ORF">J0M35_19125</name>
</gene>
<dbReference type="EMBL" id="JAFLCK010000040">
    <property type="protein sequence ID" value="MBN8662490.1"/>
    <property type="molecule type" value="Genomic_DNA"/>
</dbReference>
<evidence type="ECO:0000256" key="3">
    <source>
        <dbReference type="ARBA" id="ARBA00022777"/>
    </source>
</evidence>
<dbReference type="InterPro" id="IPR011009">
    <property type="entry name" value="Kinase-like_dom_sf"/>
</dbReference>
<dbReference type="SUPFAM" id="SSF56112">
    <property type="entry name" value="Protein kinase-like (PK-like)"/>
    <property type="match status" value="1"/>
</dbReference>
<evidence type="ECO:0000313" key="7">
    <source>
        <dbReference type="Proteomes" id="UP000664277"/>
    </source>
</evidence>
<dbReference type="GO" id="GO:0004674">
    <property type="term" value="F:protein serine/threonine kinase activity"/>
    <property type="evidence" value="ECO:0007669"/>
    <property type="project" value="UniProtKB-KW"/>
</dbReference>
<evidence type="ECO:0000256" key="1">
    <source>
        <dbReference type="ARBA" id="ARBA00022679"/>
    </source>
</evidence>
<dbReference type="PANTHER" id="PTHR48016">
    <property type="entry name" value="MAP KINASE KINASE KINASE SSK2-RELATED-RELATED"/>
    <property type="match status" value="1"/>
</dbReference>
<dbReference type="PANTHER" id="PTHR48016:SF56">
    <property type="entry name" value="MAPKK KINASE"/>
    <property type="match status" value="1"/>
</dbReference>
<keyword evidence="3 6" id="KW-0418">Kinase</keyword>
<dbReference type="GO" id="GO:0005524">
    <property type="term" value="F:ATP binding"/>
    <property type="evidence" value="ECO:0007669"/>
    <property type="project" value="UniProtKB-KW"/>
</dbReference>
<dbReference type="Pfam" id="PF00069">
    <property type="entry name" value="Pkinase"/>
    <property type="match status" value="1"/>
</dbReference>
<evidence type="ECO:0000259" key="5">
    <source>
        <dbReference type="PROSITE" id="PS50011"/>
    </source>
</evidence>
<dbReference type="Proteomes" id="UP000664277">
    <property type="component" value="Unassembled WGS sequence"/>
</dbReference>
<organism evidence="6 7">
    <name type="scientific">Candidatus Obscuribacter phosphatis</name>
    <dbReference type="NCBI Taxonomy" id="1906157"/>
    <lineage>
        <taxon>Bacteria</taxon>
        <taxon>Bacillati</taxon>
        <taxon>Candidatus Melainabacteria</taxon>
        <taxon>Candidatus Obscuribacterales</taxon>
        <taxon>Candidatus Obscuribacteraceae</taxon>
        <taxon>Candidatus Obscuribacter</taxon>
    </lineage>
</organism>